<dbReference type="Gene3D" id="3.40.190.10">
    <property type="entry name" value="Periplasmic binding protein-like II"/>
    <property type="match status" value="1"/>
</dbReference>
<reference evidence="2 3" key="1">
    <citation type="submission" date="2020-08" db="EMBL/GenBank/DDBJ databases">
        <title>Genomic Encyclopedia of Type Strains, Phase III (KMG-III): the genomes of soil and plant-associated and newly described type strains.</title>
        <authorList>
            <person name="Whitman W."/>
        </authorList>
    </citation>
    <scope>NUCLEOTIDE SEQUENCE [LARGE SCALE GENOMIC DNA]</scope>
    <source>
        <strain evidence="2 3">CECT 5995</strain>
    </source>
</reference>
<organism evidence="2 3">
    <name type="scientific">Halomonas organivorans</name>
    <dbReference type="NCBI Taxonomy" id="257772"/>
    <lineage>
        <taxon>Bacteria</taxon>
        <taxon>Pseudomonadati</taxon>
        <taxon>Pseudomonadota</taxon>
        <taxon>Gammaproteobacteria</taxon>
        <taxon>Oceanospirillales</taxon>
        <taxon>Halomonadaceae</taxon>
        <taxon>Halomonas</taxon>
    </lineage>
</organism>
<dbReference type="EMBL" id="JACHXM010000004">
    <property type="protein sequence ID" value="MBB3140530.1"/>
    <property type="molecule type" value="Genomic_DNA"/>
</dbReference>
<sequence length="332" mass="34954">MPINTTKIIPRLGISALLGVGLAVSLPSQALPIDECIAPADPGGGWDFTCRSVGKLLHDLDLVEGNVQVTNMPGGVGAVAFSNVAGKRADDSNLMVATSTVGMTQIAQGRYPGDADTMRWLGMLGTDVGVILVDADSPYQTLDQLLQAIVEDPTSVVMAGSSGAGGWDHIRALMLAKAAGLPGDRIGALRWVQFDGGGPAVTQMMGGHVDAVSTDLGEIAGFIESGDVRALAVLSEEPLPEPFDELPTAVSQGYDVTGYNWRGFYTGGEVSDDDYAAMVDTLHTLYQSDEWKEVAAQNGLVPLWRGGDEFSDFVRESIDSVEAISREIGVIQ</sequence>
<dbReference type="AlphaFoldDB" id="A0A7W5BWP3"/>
<keyword evidence="3" id="KW-1185">Reference proteome</keyword>
<evidence type="ECO:0000313" key="2">
    <source>
        <dbReference type="EMBL" id="MBB3140530.1"/>
    </source>
</evidence>
<dbReference type="PANTHER" id="PTHR42928:SF3">
    <property type="entry name" value="UPF0065 PROTEIN YFLP"/>
    <property type="match status" value="1"/>
</dbReference>
<comment type="caution">
    <text evidence="2">The sequence shown here is derived from an EMBL/GenBank/DDBJ whole genome shotgun (WGS) entry which is preliminary data.</text>
</comment>
<dbReference type="RefSeq" id="WP_183386914.1">
    <property type="nucleotide sequence ID" value="NZ_JACHXM010000004.1"/>
</dbReference>
<dbReference type="SUPFAM" id="SSF53850">
    <property type="entry name" value="Periplasmic binding protein-like II"/>
    <property type="match status" value="1"/>
</dbReference>
<evidence type="ECO:0000256" key="1">
    <source>
        <dbReference type="ARBA" id="ARBA00006987"/>
    </source>
</evidence>
<dbReference type="Pfam" id="PF03401">
    <property type="entry name" value="TctC"/>
    <property type="match status" value="1"/>
</dbReference>
<accession>A0A7W5BWP3</accession>
<dbReference type="Gene3D" id="3.40.190.150">
    <property type="entry name" value="Bordetella uptake gene, domain 1"/>
    <property type="match status" value="1"/>
</dbReference>
<dbReference type="Proteomes" id="UP000525987">
    <property type="component" value="Unassembled WGS sequence"/>
</dbReference>
<dbReference type="PANTHER" id="PTHR42928">
    <property type="entry name" value="TRICARBOXYLATE-BINDING PROTEIN"/>
    <property type="match status" value="1"/>
</dbReference>
<protein>
    <submittedName>
        <fullName evidence="2">Putative tricarboxylic transport membrane protein</fullName>
    </submittedName>
</protein>
<comment type="similarity">
    <text evidence="1">Belongs to the UPF0065 (bug) family.</text>
</comment>
<evidence type="ECO:0000313" key="3">
    <source>
        <dbReference type="Proteomes" id="UP000525987"/>
    </source>
</evidence>
<dbReference type="InterPro" id="IPR005064">
    <property type="entry name" value="BUG"/>
</dbReference>
<dbReference type="InterPro" id="IPR042100">
    <property type="entry name" value="Bug_dom1"/>
</dbReference>
<dbReference type="CDD" id="cd07012">
    <property type="entry name" value="PBP2_Bug_TTT"/>
    <property type="match status" value="1"/>
</dbReference>
<name>A0A7W5BWP3_9GAMM</name>
<gene>
    <name evidence="2" type="ORF">FHR96_001392</name>
</gene>
<dbReference type="PIRSF" id="PIRSF017082">
    <property type="entry name" value="YflP"/>
    <property type="match status" value="1"/>
</dbReference>
<proteinExistence type="inferred from homology"/>